<keyword evidence="3" id="KW-0378">Hydrolase</keyword>
<dbReference type="EMBL" id="JASCXX010000009">
    <property type="protein sequence ID" value="MDI6449281.1"/>
    <property type="molecule type" value="Genomic_DNA"/>
</dbReference>
<feature type="signal peptide" evidence="2">
    <location>
        <begin position="1"/>
        <end position="17"/>
    </location>
</feature>
<evidence type="ECO:0000256" key="1">
    <source>
        <dbReference type="SAM" id="MobiDB-lite"/>
    </source>
</evidence>
<dbReference type="InterPro" id="IPR017853">
    <property type="entry name" value="GH"/>
</dbReference>
<dbReference type="SUPFAM" id="SSF51445">
    <property type="entry name" value="(Trans)glycosidases"/>
    <property type="match status" value="1"/>
</dbReference>
<comment type="caution">
    <text evidence="3">The sequence shown here is derived from an EMBL/GenBank/DDBJ whole genome shotgun (WGS) entry which is preliminary data.</text>
</comment>
<feature type="region of interest" description="Disordered" evidence="1">
    <location>
        <begin position="247"/>
        <end position="267"/>
    </location>
</feature>
<organism evidence="3 4">
    <name type="scientific">Anaerobaca lacustris</name>
    <dbReference type="NCBI Taxonomy" id="3044600"/>
    <lineage>
        <taxon>Bacteria</taxon>
        <taxon>Pseudomonadati</taxon>
        <taxon>Planctomycetota</taxon>
        <taxon>Phycisphaerae</taxon>
        <taxon>Sedimentisphaerales</taxon>
        <taxon>Anaerobacaceae</taxon>
        <taxon>Anaerobaca</taxon>
    </lineage>
</organism>
<protein>
    <submittedName>
        <fullName evidence="3">Glycoside hydrolase</fullName>
    </submittedName>
</protein>
<dbReference type="Proteomes" id="UP001431776">
    <property type="component" value="Unassembled WGS sequence"/>
</dbReference>
<dbReference type="RefSeq" id="WP_349244687.1">
    <property type="nucleotide sequence ID" value="NZ_JASCXX010000009.1"/>
</dbReference>
<gene>
    <name evidence="3" type="ORF">QJ522_09530</name>
</gene>
<name>A0AAW6U0Z4_9BACT</name>
<dbReference type="Gene3D" id="3.20.20.70">
    <property type="entry name" value="Aldolase class I"/>
    <property type="match status" value="1"/>
</dbReference>
<proteinExistence type="predicted"/>
<dbReference type="Pfam" id="PF14885">
    <property type="entry name" value="GHL15"/>
    <property type="match status" value="1"/>
</dbReference>
<evidence type="ECO:0000313" key="3">
    <source>
        <dbReference type="EMBL" id="MDI6449281.1"/>
    </source>
</evidence>
<evidence type="ECO:0000313" key="4">
    <source>
        <dbReference type="Proteomes" id="UP001431776"/>
    </source>
</evidence>
<keyword evidence="4" id="KW-1185">Reference proteome</keyword>
<dbReference type="InterPro" id="IPR013785">
    <property type="entry name" value="Aldolase_TIM"/>
</dbReference>
<keyword evidence="2" id="KW-0732">Signal</keyword>
<dbReference type="GO" id="GO:0016787">
    <property type="term" value="F:hydrolase activity"/>
    <property type="evidence" value="ECO:0007669"/>
    <property type="project" value="UniProtKB-KW"/>
</dbReference>
<evidence type="ECO:0000256" key="2">
    <source>
        <dbReference type="SAM" id="SignalP"/>
    </source>
</evidence>
<accession>A0AAW6U0Z4</accession>
<dbReference type="AlphaFoldDB" id="A0AAW6U0Z4"/>
<sequence length="374" mass="42884">MNTCLSWLLLTSCVCSAATPYPRIAMLWSPVRGDRSVEGMARHDLIMTGVGGFGLRYDREPTGLAEGFTADSVERARQRLAELRALKPNAPILAELYFYEYRETWLPEDHPWWLRKEGKRQQFWPGTYRMDWHNAEFRRHVVKLTAALKEVGLDGVFYDNLREEREPWVAFLKEVRQAVGDDFLLLANSGYAVGKHDFAAPYLNGIMYESGWSHGRTEWDDCIAKMRRTESLLRKPTISLIERFEDTGSRAGWPGNPDRGKKPPADPQARRWSLCFALTVGDFYYLFADNTSHQHDWYPEYDAKIGLPTAPGERVNSHVWRRHYEKALVAVNLPGTAEPYEIALDRPARDCLTGRTGTRFTIAPGDGVILLWQN</sequence>
<dbReference type="InterPro" id="IPR029455">
    <property type="entry name" value="GHL15"/>
</dbReference>
<feature type="chain" id="PRO_5043442832" evidence="2">
    <location>
        <begin position="18"/>
        <end position="374"/>
    </location>
</feature>
<reference evidence="3" key="1">
    <citation type="submission" date="2023-05" db="EMBL/GenBank/DDBJ databases">
        <title>Anaerotaeda fermentans gen. nov., sp. nov., a novel anaerobic planctomycete of the new family within the order Sedimentisphaerales isolated from Taman Peninsula, Russia.</title>
        <authorList>
            <person name="Khomyakova M.A."/>
            <person name="Merkel A.Y."/>
            <person name="Slobodkin A.I."/>
        </authorList>
    </citation>
    <scope>NUCLEOTIDE SEQUENCE</scope>
    <source>
        <strain evidence="3">M17dextr</strain>
    </source>
</reference>